<reference evidence="1" key="1">
    <citation type="submission" date="2020-04" db="EMBL/GenBank/DDBJ databases">
        <authorList>
            <person name="Chiriac C."/>
            <person name="Salcher M."/>
            <person name="Ghai R."/>
            <person name="Kavagutti S V."/>
        </authorList>
    </citation>
    <scope>NUCLEOTIDE SEQUENCE</scope>
</reference>
<name>A0A6J5KPS8_9CAUD</name>
<dbReference type="EMBL" id="LR796168">
    <property type="protein sequence ID" value="CAB4123325.1"/>
    <property type="molecule type" value="Genomic_DNA"/>
</dbReference>
<evidence type="ECO:0000313" key="1">
    <source>
        <dbReference type="EMBL" id="CAB4123325.1"/>
    </source>
</evidence>
<gene>
    <name evidence="1" type="ORF">UFOVP41_26</name>
</gene>
<organism evidence="1">
    <name type="scientific">uncultured Caudovirales phage</name>
    <dbReference type="NCBI Taxonomy" id="2100421"/>
    <lineage>
        <taxon>Viruses</taxon>
        <taxon>Duplodnaviria</taxon>
        <taxon>Heunggongvirae</taxon>
        <taxon>Uroviricota</taxon>
        <taxon>Caudoviricetes</taxon>
        <taxon>Peduoviridae</taxon>
        <taxon>Maltschvirus</taxon>
        <taxon>Maltschvirus maltsch</taxon>
    </lineage>
</organism>
<protein>
    <submittedName>
        <fullName evidence="1">Uncharacterized protein</fullName>
    </submittedName>
</protein>
<sequence>MFEQFWKHYPRKVAKRAALGAFNRLTADEKAQAVEAIEQHVAYWKLKGTESDFIPHATTWLNQGRWEDELDMTPKELKRPSLPWYSTDELTLAKGRELGLNAYAGESMGQYRQRIQQYIGKMAV</sequence>
<proteinExistence type="predicted"/>
<accession>A0A6J5KPS8</accession>